<organism evidence="3 4">
    <name type="scientific">Streptomyces asiaticus subsp. ignotus</name>
    <dbReference type="NCBI Taxonomy" id="3098222"/>
    <lineage>
        <taxon>Bacteria</taxon>
        <taxon>Bacillati</taxon>
        <taxon>Actinomycetota</taxon>
        <taxon>Actinomycetes</taxon>
        <taxon>Kitasatosporales</taxon>
        <taxon>Streptomycetaceae</taxon>
        <taxon>Streptomyces</taxon>
        <taxon>Streptomyces violaceusniger group</taxon>
    </lineage>
</organism>
<keyword evidence="1" id="KW-0723">Serine/threonine-protein kinase</keyword>
<protein>
    <submittedName>
        <fullName evidence="3">ATP-binding protein</fullName>
    </submittedName>
</protein>
<dbReference type="PANTHER" id="PTHR35526">
    <property type="entry name" value="ANTI-SIGMA-F FACTOR RSBW-RELATED"/>
    <property type="match status" value="1"/>
</dbReference>
<comment type="caution">
    <text evidence="3">The sequence shown here is derived from an EMBL/GenBank/DDBJ whole genome shotgun (WGS) entry which is preliminary data.</text>
</comment>
<dbReference type="EMBL" id="JAZBJO010000021">
    <property type="protein sequence ID" value="MEE4595773.1"/>
    <property type="molecule type" value="Genomic_DNA"/>
</dbReference>
<keyword evidence="1" id="KW-0418">Kinase</keyword>
<dbReference type="InterPro" id="IPR036890">
    <property type="entry name" value="HATPase_C_sf"/>
</dbReference>
<evidence type="ECO:0000313" key="4">
    <source>
        <dbReference type="Proteomes" id="UP001354709"/>
    </source>
</evidence>
<dbReference type="GO" id="GO:0005524">
    <property type="term" value="F:ATP binding"/>
    <property type="evidence" value="ECO:0007669"/>
    <property type="project" value="UniProtKB-KW"/>
</dbReference>
<dbReference type="Gene3D" id="3.30.565.10">
    <property type="entry name" value="Histidine kinase-like ATPase, C-terminal domain"/>
    <property type="match status" value="1"/>
</dbReference>
<evidence type="ECO:0000313" key="3">
    <source>
        <dbReference type="EMBL" id="MEE4595773.1"/>
    </source>
</evidence>
<keyword evidence="4" id="KW-1185">Reference proteome</keyword>
<gene>
    <name evidence="3" type="ORF">V2J94_28440</name>
</gene>
<dbReference type="Proteomes" id="UP001354709">
    <property type="component" value="Unassembled WGS sequence"/>
</dbReference>
<feature type="domain" description="Histidine kinase/HSP90-like ATPase" evidence="2">
    <location>
        <begin position="17"/>
        <end position="140"/>
    </location>
</feature>
<sequence>MTTAPQCVSNLQLACLPSAVAWARRHTRSVLTTWAIGQTTTDIAELLVSELVTNAVRATGYDDTTTVLTYTQRAQVERCSLTLQRGNGRLLIEVADSSRQPPVRRDAPEDEEHGRGLTLVERLSLRWSYYYPGPVGKVVWCEVALI</sequence>
<evidence type="ECO:0000256" key="1">
    <source>
        <dbReference type="ARBA" id="ARBA00022527"/>
    </source>
</evidence>
<keyword evidence="3" id="KW-0067">ATP-binding</keyword>
<dbReference type="PANTHER" id="PTHR35526:SF3">
    <property type="entry name" value="ANTI-SIGMA-F FACTOR RSBW"/>
    <property type="match status" value="1"/>
</dbReference>
<accession>A0ABU7Q326</accession>
<proteinExistence type="predicted"/>
<keyword evidence="1" id="KW-0808">Transferase</keyword>
<dbReference type="InterPro" id="IPR050267">
    <property type="entry name" value="Anti-sigma-factor_SerPK"/>
</dbReference>
<dbReference type="CDD" id="cd16936">
    <property type="entry name" value="HATPase_RsbW-like"/>
    <property type="match status" value="1"/>
</dbReference>
<evidence type="ECO:0000259" key="2">
    <source>
        <dbReference type="Pfam" id="PF13581"/>
    </source>
</evidence>
<dbReference type="InterPro" id="IPR003594">
    <property type="entry name" value="HATPase_dom"/>
</dbReference>
<reference evidence="3 4" key="1">
    <citation type="submission" date="2023-11" db="EMBL/GenBank/DDBJ databases">
        <title>30 novel species of actinomycetes from the DSMZ collection.</title>
        <authorList>
            <person name="Nouioui I."/>
        </authorList>
    </citation>
    <scope>NUCLEOTIDE SEQUENCE [LARGE SCALE GENOMIC DNA]</scope>
    <source>
        <strain evidence="3 4">DSM 41524</strain>
    </source>
</reference>
<dbReference type="SUPFAM" id="SSF55874">
    <property type="entry name" value="ATPase domain of HSP90 chaperone/DNA topoisomerase II/histidine kinase"/>
    <property type="match status" value="1"/>
</dbReference>
<dbReference type="Pfam" id="PF13581">
    <property type="entry name" value="HATPase_c_2"/>
    <property type="match status" value="1"/>
</dbReference>
<dbReference type="RefSeq" id="WP_330812047.1">
    <property type="nucleotide sequence ID" value="NZ_JAZBJO010000021.1"/>
</dbReference>
<name>A0ABU7Q326_9ACTN</name>
<keyword evidence="3" id="KW-0547">Nucleotide-binding</keyword>